<sequence>MRPQSVIPFFVALRKADFNEEAYVKEEGQEMIYRESTGIVDIEFLEYEAKKGGAGLRMIGRELGSAEPTQRIVARMRAGGVERKELVFWGVLHRVDGIPDCIGCGMGIPITFKDAAGYQDLEPDDYITSIWVEASFTPRLLGGDPNSLMIVYSGEGKPFSQEPRCAYHGGTNDLREEVVDGVRRWVVKMFAPVGETLRNLRERHGQTTVWVMGTNMGMWTVDVEIKARALKAV</sequence>
<dbReference type="AlphaFoldDB" id="A0A067PE04"/>
<reference evidence="2" key="1">
    <citation type="journal article" date="2014" name="Proc. Natl. Acad. Sci. U.S.A.">
        <title>Extensive sampling of basidiomycete genomes demonstrates inadequacy of the white-rot/brown-rot paradigm for wood decay fungi.</title>
        <authorList>
            <person name="Riley R."/>
            <person name="Salamov A.A."/>
            <person name="Brown D.W."/>
            <person name="Nagy L.G."/>
            <person name="Floudas D."/>
            <person name="Held B.W."/>
            <person name="Levasseur A."/>
            <person name="Lombard V."/>
            <person name="Morin E."/>
            <person name="Otillar R."/>
            <person name="Lindquist E.A."/>
            <person name="Sun H."/>
            <person name="LaButti K.M."/>
            <person name="Schmutz J."/>
            <person name="Jabbour D."/>
            <person name="Luo H."/>
            <person name="Baker S.E."/>
            <person name="Pisabarro A.G."/>
            <person name="Walton J.D."/>
            <person name="Blanchette R.A."/>
            <person name="Henrissat B."/>
            <person name="Martin F."/>
            <person name="Cullen D."/>
            <person name="Hibbett D.S."/>
            <person name="Grigoriev I.V."/>
        </authorList>
    </citation>
    <scope>NUCLEOTIDE SEQUENCE [LARGE SCALE GENOMIC DNA]</scope>
    <source>
        <strain evidence="2">MUCL 33604</strain>
    </source>
</reference>
<dbReference type="EMBL" id="KL197792">
    <property type="protein sequence ID" value="KDQ49262.1"/>
    <property type="molecule type" value="Genomic_DNA"/>
</dbReference>
<proteinExistence type="predicted"/>
<organism evidence="1 2">
    <name type="scientific">Jaapia argillacea MUCL 33604</name>
    <dbReference type="NCBI Taxonomy" id="933084"/>
    <lineage>
        <taxon>Eukaryota</taxon>
        <taxon>Fungi</taxon>
        <taxon>Dikarya</taxon>
        <taxon>Basidiomycota</taxon>
        <taxon>Agaricomycotina</taxon>
        <taxon>Agaricomycetes</taxon>
        <taxon>Agaricomycetidae</taxon>
        <taxon>Jaapiales</taxon>
        <taxon>Jaapiaceae</taxon>
        <taxon>Jaapia</taxon>
    </lineage>
</organism>
<dbReference type="Proteomes" id="UP000027265">
    <property type="component" value="Unassembled WGS sequence"/>
</dbReference>
<gene>
    <name evidence="1" type="ORF">JAAARDRAFT_201011</name>
</gene>
<evidence type="ECO:0000313" key="2">
    <source>
        <dbReference type="Proteomes" id="UP000027265"/>
    </source>
</evidence>
<accession>A0A067PE04</accession>
<dbReference type="HOGENOM" id="CLU_1190067_0_0_1"/>
<name>A0A067PE04_9AGAM</name>
<dbReference type="InParanoid" id="A0A067PE04"/>
<protein>
    <submittedName>
        <fullName evidence="1">Uncharacterized protein</fullName>
    </submittedName>
</protein>
<evidence type="ECO:0000313" key="1">
    <source>
        <dbReference type="EMBL" id="KDQ49262.1"/>
    </source>
</evidence>
<keyword evidence="2" id="KW-1185">Reference proteome</keyword>